<gene>
    <name evidence="2" type="ORF">JAN5088_00592</name>
</gene>
<reference evidence="2 3" key="1">
    <citation type="submission" date="2015-07" db="EMBL/GenBank/DDBJ databases">
        <authorList>
            <person name="Noorani M."/>
        </authorList>
    </citation>
    <scope>NUCLEOTIDE SEQUENCE [LARGE SCALE GENOMIC DNA]</scope>
    <source>
        <strain evidence="2 3">CECT 5088</strain>
    </source>
</reference>
<accession>A0A0M6XNT6</accession>
<feature type="transmembrane region" description="Helical" evidence="1">
    <location>
        <begin position="27"/>
        <end position="47"/>
    </location>
</feature>
<dbReference type="EMBL" id="CXPG01000011">
    <property type="protein sequence ID" value="CTQ31833.1"/>
    <property type="molecule type" value="Genomic_DNA"/>
</dbReference>
<name>A0A0M6XNT6_9RHOB</name>
<keyword evidence="1" id="KW-0812">Transmembrane</keyword>
<protein>
    <recommendedName>
        <fullName evidence="4">Tetratricopeptide repeat-like domain-containing protein</fullName>
    </recommendedName>
</protein>
<keyword evidence="3" id="KW-1185">Reference proteome</keyword>
<keyword evidence="1" id="KW-0472">Membrane</keyword>
<proteinExistence type="predicted"/>
<dbReference type="AlphaFoldDB" id="A0A0M6XNT6"/>
<evidence type="ECO:0000256" key="1">
    <source>
        <dbReference type="SAM" id="Phobius"/>
    </source>
</evidence>
<evidence type="ECO:0000313" key="2">
    <source>
        <dbReference type="EMBL" id="CTQ31833.1"/>
    </source>
</evidence>
<dbReference type="STRING" id="282197.SAMN04488517_10631"/>
<dbReference type="RefSeq" id="WP_055681308.1">
    <property type="nucleotide sequence ID" value="NZ_CXPG01000011.1"/>
</dbReference>
<keyword evidence="1" id="KW-1133">Transmembrane helix</keyword>
<dbReference type="Proteomes" id="UP000048908">
    <property type="component" value="Unassembled WGS sequence"/>
</dbReference>
<evidence type="ECO:0008006" key="4">
    <source>
        <dbReference type="Google" id="ProtNLM"/>
    </source>
</evidence>
<sequence>MSNPESFIDEVTEEVRRDRLYAMMRRWGWVAVVLVLLLVGGAAWTEWQNARRAASAQAFGDAVLVALSADDIAARRATLAAIEPADGGQFAILSLLRATADLNGEDGAAEAARDDLMTLADTPDVPAIYRHLALAKVMLNGGTGDAARDGAVLEELAAPGAPFRTMAVEMQALAALDAGDEATALTLLRVLTQDAEATEALRRRAVQLIVALGASPEPA</sequence>
<dbReference type="OrthoDB" id="7173339at2"/>
<evidence type="ECO:0000313" key="3">
    <source>
        <dbReference type="Proteomes" id="UP000048908"/>
    </source>
</evidence>
<organism evidence="2 3">
    <name type="scientific">Jannaschia rubra</name>
    <dbReference type="NCBI Taxonomy" id="282197"/>
    <lineage>
        <taxon>Bacteria</taxon>
        <taxon>Pseudomonadati</taxon>
        <taxon>Pseudomonadota</taxon>
        <taxon>Alphaproteobacteria</taxon>
        <taxon>Rhodobacterales</taxon>
        <taxon>Roseobacteraceae</taxon>
        <taxon>Jannaschia</taxon>
    </lineage>
</organism>